<protein>
    <submittedName>
        <fullName evidence="2">Uncharacterized protein</fullName>
    </submittedName>
</protein>
<evidence type="ECO:0000313" key="3">
    <source>
        <dbReference type="Proteomes" id="UP001501523"/>
    </source>
</evidence>
<keyword evidence="1" id="KW-0732">Signal</keyword>
<reference evidence="2 3" key="1">
    <citation type="journal article" date="2019" name="Int. J. Syst. Evol. Microbiol.">
        <title>The Global Catalogue of Microorganisms (GCM) 10K type strain sequencing project: providing services to taxonomists for standard genome sequencing and annotation.</title>
        <authorList>
            <consortium name="The Broad Institute Genomics Platform"/>
            <consortium name="The Broad Institute Genome Sequencing Center for Infectious Disease"/>
            <person name="Wu L."/>
            <person name="Ma J."/>
        </authorList>
    </citation>
    <scope>NUCLEOTIDE SEQUENCE [LARGE SCALE GENOMIC DNA]</scope>
    <source>
        <strain evidence="2 3">JCM 15421</strain>
    </source>
</reference>
<feature type="chain" id="PRO_5047120926" evidence="1">
    <location>
        <begin position="19"/>
        <end position="85"/>
    </location>
</feature>
<gene>
    <name evidence="2" type="ORF">GCM10009105_31680</name>
</gene>
<evidence type="ECO:0000313" key="2">
    <source>
        <dbReference type="EMBL" id="GAA0721403.1"/>
    </source>
</evidence>
<dbReference type="InterPro" id="IPR058979">
    <property type="entry name" value="LysC-like"/>
</dbReference>
<keyword evidence="3" id="KW-1185">Reference proteome</keyword>
<dbReference type="EMBL" id="BAAAEU010000024">
    <property type="protein sequence ID" value="GAA0721403.1"/>
    <property type="molecule type" value="Genomic_DNA"/>
</dbReference>
<proteinExistence type="predicted"/>
<accession>A0ABN1IUC4</accession>
<dbReference type="Pfam" id="PF23793">
    <property type="entry name" value="LysC"/>
    <property type="match status" value="1"/>
</dbReference>
<evidence type="ECO:0000256" key="1">
    <source>
        <dbReference type="SAM" id="SignalP"/>
    </source>
</evidence>
<organism evidence="2 3">
    <name type="scientific">Dokdonella soli</name>
    <dbReference type="NCBI Taxonomy" id="529810"/>
    <lineage>
        <taxon>Bacteria</taxon>
        <taxon>Pseudomonadati</taxon>
        <taxon>Pseudomonadota</taxon>
        <taxon>Gammaproteobacteria</taxon>
        <taxon>Lysobacterales</taxon>
        <taxon>Rhodanobacteraceae</taxon>
        <taxon>Dokdonella</taxon>
    </lineage>
</organism>
<feature type="signal peptide" evidence="1">
    <location>
        <begin position="1"/>
        <end position="18"/>
    </location>
</feature>
<dbReference type="RefSeq" id="WP_343792878.1">
    <property type="nucleotide sequence ID" value="NZ_BAAAEU010000024.1"/>
</dbReference>
<dbReference type="Proteomes" id="UP001501523">
    <property type="component" value="Unassembled WGS sequence"/>
</dbReference>
<comment type="caution">
    <text evidence="2">The sequence shown here is derived from an EMBL/GenBank/DDBJ whole genome shotgun (WGS) entry which is preliminary data.</text>
</comment>
<sequence length="85" mass="8945">MRCCIGLLILALAACAPAPVKPPQVVQVTVTKYVPVPADLTAPCPIAKPAANTVQEAVRVARERRASIEKCNGQLEAIQALGNQK</sequence>
<dbReference type="PROSITE" id="PS51257">
    <property type="entry name" value="PROKAR_LIPOPROTEIN"/>
    <property type="match status" value="1"/>
</dbReference>
<name>A0ABN1IUC4_9GAMM</name>